<protein>
    <submittedName>
        <fullName evidence="1">Uncharacterized protein</fullName>
    </submittedName>
</protein>
<reference evidence="1" key="1">
    <citation type="submission" date="2019-11" db="EMBL/GenBank/DDBJ databases">
        <authorList>
            <person name="Falquet L."/>
            <person name="Falquet L."/>
        </authorList>
    </citation>
    <scope>NUCLEOTIDE SEQUENCE</scope>
    <source>
        <strain evidence="1">G5813/1+2</strain>
    </source>
</reference>
<accession>A0A654IB38</accession>
<organism evidence="1">
    <name type="scientific">Mycoplasma feriruminatoris</name>
    <dbReference type="NCBI Taxonomy" id="1179777"/>
    <lineage>
        <taxon>Bacteria</taxon>
        <taxon>Bacillati</taxon>
        <taxon>Mycoplasmatota</taxon>
        <taxon>Mollicutes</taxon>
        <taxon>Mycoplasmataceae</taxon>
        <taxon>Mycoplasma</taxon>
    </lineage>
</organism>
<gene>
    <name evidence="1" type="ORF">MF5292_00487</name>
</gene>
<evidence type="ECO:0000313" key="1">
    <source>
        <dbReference type="EMBL" id="VZK65313.1"/>
    </source>
</evidence>
<dbReference type="AlphaFoldDB" id="A0A654IB38"/>
<proteinExistence type="predicted"/>
<name>A0A654IB38_9MOLU</name>
<dbReference type="EMBL" id="LR738858">
    <property type="protein sequence ID" value="VZK65313.1"/>
    <property type="molecule type" value="Genomic_DNA"/>
</dbReference>
<sequence length="32" mass="3741">MQIPIIKPKKAPPLTIEEINEIKQHPTYEKVI</sequence>